<gene>
    <name evidence="2" type="ORF">ASPACDRAFT_56975</name>
</gene>
<dbReference type="OMA" id="ICAPAPW"/>
<accession>A0A1L9X5I7</accession>
<dbReference type="RefSeq" id="XP_020059923.1">
    <property type="nucleotide sequence ID" value="XM_020203198.1"/>
</dbReference>
<dbReference type="VEuPathDB" id="FungiDB:ASPACDRAFT_56975"/>
<dbReference type="Proteomes" id="UP000184546">
    <property type="component" value="Unassembled WGS sequence"/>
</dbReference>
<dbReference type="OrthoDB" id="20872at2759"/>
<reference evidence="3" key="1">
    <citation type="journal article" date="2017" name="Genome Biol.">
        <title>Comparative genomics reveals high biological diversity and specific adaptations in the industrially and medically important fungal genus Aspergillus.</title>
        <authorList>
            <person name="de Vries R.P."/>
            <person name="Riley R."/>
            <person name="Wiebenga A."/>
            <person name="Aguilar-Osorio G."/>
            <person name="Amillis S."/>
            <person name="Uchima C.A."/>
            <person name="Anderluh G."/>
            <person name="Asadollahi M."/>
            <person name="Askin M."/>
            <person name="Barry K."/>
            <person name="Battaglia E."/>
            <person name="Bayram O."/>
            <person name="Benocci T."/>
            <person name="Braus-Stromeyer S.A."/>
            <person name="Caldana C."/>
            <person name="Canovas D."/>
            <person name="Cerqueira G.C."/>
            <person name="Chen F."/>
            <person name="Chen W."/>
            <person name="Choi C."/>
            <person name="Clum A."/>
            <person name="Dos Santos R.A."/>
            <person name="Damasio A.R."/>
            <person name="Diallinas G."/>
            <person name="Emri T."/>
            <person name="Fekete E."/>
            <person name="Flipphi M."/>
            <person name="Freyberg S."/>
            <person name="Gallo A."/>
            <person name="Gournas C."/>
            <person name="Habgood R."/>
            <person name="Hainaut M."/>
            <person name="Harispe M.L."/>
            <person name="Henrissat B."/>
            <person name="Hilden K.S."/>
            <person name="Hope R."/>
            <person name="Hossain A."/>
            <person name="Karabika E."/>
            <person name="Karaffa L."/>
            <person name="Karanyi Z."/>
            <person name="Krasevec N."/>
            <person name="Kuo A."/>
            <person name="Kusch H."/>
            <person name="LaButti K."/>
            <person name="Lagendijk E.L."/>
            <person name="Lapidus A."/>
            <person name="Levasseur A."/>
            <person name="Lindquist E."/>
            <person name="Lipzen A."/>
            <person name="Logrieco A.F."/>
            <person name="MacCabe A."/>
            <person name="Maekelae M.R."/>
            <person name="Malavazi I."/>
            <person name="Melin P."/>
            <person name="Meyer V."/>
            <person name="Mielnichuk N."/>
            <person name="Miskei M."/>
            <person name="Molnar A.P."/>
            <person name="Mule G."/>
            <person name="Ngan C.Y."/>
            <person name="Orejas M."/>
            <person name="Orosz E."/>
            <person name="Ouedraogo J.P."/>
            <person name="Overkamp K.M."/>
            <person name="Park H.-S."/>
            <person name="Perrone G."/>
            <person name="Piumi F."/>
            <person name="Punt P.J."/>
            <person name="Ram A.F."/>
            <person name="Ramon A."/>
            <person name="Rauscher S."/>
            <person name="Record E."/>
            <person name="Riano-Pachon D.M."/>
            <person name="Robert V."/>
            <person name="Roehrig J."/>
            <person name="Ruller R."/>
            <person name="Salamov A."/>
            <person name="Salih N.S."/>
            <person name="Samson R.A."/>
            <person name="Sandor E."/>
            <person name="Sanguinetti M."/>
            <person name="Schuetze T."/>
            <person name="Sepcic K."/>
            <person name="Shelest E."/>
            <person name="Sherlock G."/>
            <person name="Sophianopoulou V."/>
            <person name="Squina F.M."/>
            <person name="Sun H."/>
            <person name="Susca A."/>
            <person name="Todd R.B."/>
            <person name="Tsang A."/>
            <person name="Unkles S.E."/>
            <person name="van de Wiele N."/>
            <person name="van Rossen-Uffink D."/>
            <person name="Oliveira J.V."/>
            <person name="Vesth T.C."/>
            <person name="Visser J."/>
            <person name="Yu J.-H."/>
            <person name="Zhou M."/>
            <person name="Andersen M.R."/>
            <person name="Archer D.B."/>
            <person name="Baker S.E."/>
            <person name="Benoit I."/>
            <person name="Brakhage A.A."/>
            <person name="Braus G.H."/>
            <person name="Fischer R."/>
            <person name="Frisvad J.C."/>
            <person name="Goldman G.H."/>
            <person name="Houbraken J."/>
            <person name="Oakley B."/>
            <person name="Pocsi I."/>
            <person name="Scazzocchio C."/>
            <person name="Seiboth B."/>
            <person name="vanKuyk P.A."/>
            <person name="Wortman J."/>
            <person name="Dyer P.S."/>
            <person name="Grigoriev I.V."/>
        </authorList>
    </citation>
    <scope>NUCLEOTIDE SEQUENCE [LARGE SCALE GENOMIC DNA]</scope>
    <source>
        <strain evidence="3">ATCC 16872 / CBS 172.66 / WB 5094</strain>
    </source>
</reference>
<dbReference type="GeneID" id="30977012"/>
<feature type="region of interest" description="Disordered" evidence="1">
    <location>
        <begin position="201"/>
        <end position="225"/>
    </location>
</feature>
<keyword evidence="3" id="KW-1185">Reference proteome</keyword>
<protein>
    <recommendedName>
        <fullName evidence="4">C2H2-type domain-containing protein</fullName>
    </recommendedName>
</protein>
<evidence type="ECO:0000256" key="1">
    <source>
        <dbReference type="SAM" id="MobiDB-lite"/>
    </source>
</evidence>
<organism evidence="2 3">
    <name type="scientific">Aspergillus aculeatus (strain ATCC 16872 / CBS 172.66 / WB 5094)</name>
    <dbReference type="NCBI Taxonomy" id="690307"/>
    <lineage>
        <taxon>Eukaryota</taxon>
        <taxon>Fungi</taxon>
        <taxon>Dikarya</taxon>
        <taxon>Ascomycota</taxon>
        <taxon>Pezizomycotina</taxon>
        <taxon>Eurotiomycetes</taxon>
        <taxon>Eurotiomycetidae</taxon>
        <taxon>Eurotiales</taxon>
        <taxon>Aspergillaceae</taxon>
        <taxon>Aspergillus</taxon>
        <taxon>Aspergillus subgen. Circumdati</taxon>
    </lineage>
</organism>
<dbReference type="AlphaFoldDB" id="A0A1L9X5I7"/>
<proteinExistence type="predicted"/>
<evidence type="ECO:0000313" key="3">
    <source>
        <dbReference type="Proteomes" id="UP000184546"/>
    </source>
</evidence>
<name>A0A1L9X5I7_ASPA1</name>
<dbReference type="EMBL" id="KV878971">
    <property type="protein sequence ID" value="OJK03584.1"/>
    <property type="molecule type" value="Genomic_DNA"/>
</dbReference>
<evidence type="ECO:0000313" key="2">
    <source>
        <dbReference type="EMBL" id="OJK03584.1"/>
    </source>
</evidence>
<evidence type="ECO:0008006" key="4">
    <source>
        <dbReference type="Google" id="ProtNLM"/>
    </source>
</evidence>
<sequence length="335" mass="37525">MSAELPPLTLTIAIPQNEGLMAQVLRCSQLNKALPRSRLSPKDPLRWLEVEHQFLTDYQSSCASKLRTLPMTRLSVAYALGNVEVALSQASPLQSGVWCDAPALAFAEAQAEAKYWIELVLLTLRCGQRARTYESAPFILTCPDYNVPDELGSDRSADFRQQALRNLRTWYPNAHRVLHERLADAKLIRWRILQWHRRDGPLGGGPPHTAAVADNDSSPGGKFPPPPALSPGVERVQCPYCGDSIPAAICAPEPWRDHVLYDFHPYICLHEQCGVDAAFPTVDEWKAHMVKHDWRDLVDEKCPLCFKWLGPSAIAHLTVHLHQVIMGIRALPPYP</sequence>